<protein>
    <submittedName>
        <fullName evidence="2">Cell wall assembly regulator</fullName>
    </submittedName>
</protein>
<gene>
    <name evidence="2" type="ORF">BN7_402</name>
</gene>
<dbReference type="InterPro" id="IPR037883">
    <property type="entry name" value="Knr4/Smi1-like_sf"/>
</dbReference>
<dbReference type="InterPro" id="IPR051873">
    <property type="entry name" value="KNR4/SMI1_regulator"/>
</dbReference>
<sequence>MVSEVEESINAIKTLIGEKFPNLRNIFQEGIPSSEINDFESEYNIKLPKDVVKYLQLVNGESPYEEQNQFMIGVFLGLEMLSLDEIKREMNVWKQVVDENPDFEEMELETYPKGFVSPVYCDANNWIGLTTDGSGNSIGIDLNPGPQGKIGQVIVWGRDYMDERIVLFDTWSCFLEKVVKDLQNDKIYKIEDNAFEMLDGENDEIYGNYMDYLFETTLKRLRSGK</sequence>
<accession>K0KI94</accession>
<dbReference type="EMBL" id="CAIF01000007">
    <property type="protein sequence ID" value="CCH40868.1"/>
    <property type="molecule type" value="Genomic_DNA"/>
</dbReference>
<comment type="caution">
    <text evidence="2">The sequence shown here is derived from an EMBL/GenBank/DDBJ whole genome shotgun (WGS) entry which is preliminary data.</text>
</comment>
<evidence type="ECO:0000313" key="3">
    <source>
        <dbReference type="Proteomes" id="UP000009328"/>
    </source>
</evidence>
<keyword evidence="3" id="KW-1185">Reference proteome</keyword>
<dbReference type="Proteomes" id="UP000009328">
    <property type="component" value="Unassembled WGS sequence"/>
</dbReference>
<name>K0KI94_WICCF</name>
<dbReference type="STRING" id="1206466.K0KI94"/>
<dbReference type="Pfam" id="PF09346">
    <property type="entry name" value="SMI1_KNR4"/>
    <property type="match status" value="1"/>
</dbReference>
<dbReference type="PANTHER" id="PTHR47432">
    <property type="entry name" value="CELL WALL ASSEMBLY REGULATOR SMI1"/>
    <property type="match status" value="1"/>
</dbReference>
<dbReference type="InterPro" id="IPR018958">
    <property type="entry name" value="Knr4/Smi1-like_dom"/>
</dbReference>
<evidence type="ECO:0000259" key="1">
    <source>
        <dbReference type="SMART" id="SM00860"/>
    </source>
</evidence>
<dbReference type="PANTHER" id="PTHR47432:SF1">
    <property type="entry name" value="CELL WALL ASSEMBLY REGULATOR SMI1"/>
    <property type="match status" value="1"/>
</dbReference>
<dbReference type="Gene3D" id="3.40.1580.10">
    <property type="entry name" value="SMI1/KNR4-like"/>
    <property type="match status" value="1"/>
</dbReference>
<organism evidence="2 3">
    <name type="scientific">Wickerhamomyces ciferrii (strain ATCC 14091 / BCRC 22168 / CBS 111 / JCM 3599 / NBRC 0793 / NRRL Y-1031 F-60-10)</name>
    <name type="common">Yeast</name>
    <name type="synonym">Pichia ciferrii</name>
    <dbReference type="NCBI Taxonomy" id="1206466"/>
    <lineage>
        <taxon>Eukaryota</taxon>
        <taxon>Fungi</taxon>
        <taxon>Dikarya</taxon>
        <taxon>Ascomycota</taxon>
        <taxon>Saccharomycotina</taxon>
        <taxon>Saccharomycetes</taxon>
        <taxon>Phaffomycetales</taxon>
        <taxon>Wickerhamomycetaceae</taxon>
        <taxon>Wickerhamomyces</taxon>
    </lineage>
</organism>
<dbReference type="SUPFAM" id="SSF160631">
    <property type="entry name" value="SMI1/KNR4-like"/>
    <property type="match status" value="1"/>
</dbReference>
<dbReference type="AlphaFoldDB" id="K0KI94"/>
<proteinExistence type="predicted"/>
<dbReference type="SMART" id="SM00860">
    <property type="entry name" value="SMI1_KNR4"/>
    <property type="match status" value="1"/>
</dbReference>
<feature type="domain" description="Knr4/Smi1-like" evidence="1">
    <location>
        <begin position="30"/>
        <end position="177"/>
    </location>
</feature>
<dbReference type="HOGENOM" id="CLU_1230747_0_0_1"/>
<reference evidence="2 3" key="1">
    <citation type="journal article" date="2012" name="Eukaryot. Cell">
        <title>Draft genome sequence of Wickerhamomyces ciferrii NRRL Y-1031 F-60-10.</title>
        <authorList>
            <person name="Schneider J."/>
            <person name="Andrea H."/>
            <person name="Blom J."/>
            <person name="Jaenicke S."/>
            <person name="Ruckert C."/>
            <person name="Schorsch C."/>
            <person name="Szczepanowski R."/>
            <person name="Farwick M."/>
            <person name="Goesmann A."/>
            <person name="Puhler A."/>
            <person name="Schaffer S."/>
            <person name="Tauch A."/>
            <person name="Kohler T."/>
            <person name="Brinkrolf K."/>
        </authorList>
    </citation>
    <scope>NUCLEOTIDE SEQUENCE [LARGE SCALE GENOMIC DNA]</scope>
    <source>
        <strain evidence="3">ATCC 14091 / BCRC 22168 / CBS 111 / JCM 3599 / NBRC 0793 / NRRL Y-1031 F-60-10</strain>
    </source>
</reference>
<evidence type="ECO:0000313" key="2">
    <source>
        <dbReference type="EMBL" id="CCH40868.1"/>
    </source>
</evidence>
<dbReference type="InParanoid" id="K0KI94"/>